<dbReference type="SMART" id="SM00251">
    <property type="entry name" value="SAM_PNT"/>
    <property type="match status" value="1"/>
</dbReference>
<dbReference type="InterPro" id="IPR036388">
    <property type="entry name" value="WH-like_DNA-bd_sf"/>
</dbReference>
<evidence type="ECO:0000259" key="8">
    <source>
        <dbReference type="PROSITE" id="PS50061"/>
    </source>
</evidence>
<dbReference type="EnsemblMetazoa" id="XM_038209701.1">
    <property type="protein sequence ID" value="XP_038065629.1"/>
    <property type="gene ID" value="LOC119735778"/>
</dbReference>
<evidence type="ECO:0000256" key="1">
    <source>
        <dbReference type="ARBA" id="ARBA00004123"/>
    </source>
</evidence>
<dbReference type="PANTHER" id="PTHR11849:SF195">
    <property type="entry name" value="GA-BINDING PROTEIN ALPHA CHAIN"/>
    <property type="match status" value="1"/>
</dbReference>
<dbReference type="InterPro" id="IPR024668">
    <property type="entry name" value="GABP_asu_N"/>
</dbReference>
<dbReference type="SUPFAM" id="SSF47769">
    <property type="entry name" value="SAM/Pointed domain"/>
    <property type="match status" value="1"/>
</dbReference>
<dbReference type="Pfam" id="PF02198">
    <property type="entry name" value="SAM_PNT"/>
    <property type="match status" value="1"/>
</dbReference>
<evidence type="ECO:0000313" key="11">
    <source>
        <dbReference type="Proteomes" id="UP000887568"/>
    </source>
</evidence>
<dbReference type="FunFam" id="1.10.150.50:FF:000039">
    <property type="entry name" value="GA-binding protein alpha chain, putative"/>
    <property type="match status" value="1"/>
</dbReference>
<feature type="domain" description="PNT" evidence="9">
    <location>
        <begin position="164"/>
        <end position="250"/>
    </location>
</feature>
<evidence type="ECO:0000256" key="5">
    <source>
        <dbReference type="ARBA" id="ARBA00023242"/>
    </source>
</evidence>
<evidence type="ECO:0000313" key="10">
    <source>
        <dbReference type="EnsemblMetazoa" id="XP_038065629.1"/>
    </source>
</evidence>
<evidence type="ECO:0000256" key="4">
    <source>
        <dbReference type="ARBA" id="ARBA00023125"/>
    </source>
</evidence>
<evidence type="ECO:0008006" key="12">
    <source>
        <dbReference type="Google" id="ProtNLM"/>
    </source>
</evidence>
<evidence type="ECO:0000256" key="3">
    <source>
        <dbReference type="ARBA" id="ARBA00022553"/>
    </source>
</evidence>
<dbReference type="FunFam" id="1.10.10.10:FF:000200">
    <property type="entry name" value="GA-binding protein alpha chain, putative"/>
    <property type="match status" value="1"/>
</dbReference>
<evidence type="ECO:0000256" key="6">
    <source>
        <dbReference type="RuleBase" id="RU004019"/>
    </source>
</evidence>
<dbReference type="GO" id="GO:0005634">
    <property type="term" value="C:nucleus"/>
    <property type="evidence" value="ECO:0007669"/>
    <property type="project" value="UniProtKB-SubCell"/>
</dbReference>
<evidence type="ECO:0000256" key="2">
    <source>
        <dbReference type="ARBA" id="ARBA00005562"/>
    </source>
</evidence>
<dbReference type="InterPro" id="IPR036390">
    <property type="entry name" value="WH_DNA-bd_sf"/>
</dbReference>
<keyword evidence="5 6" id="KW-0539">Nucleus</keyword>
<dbReference type="PANTHER" id="PTHR11849">
    <property type="entry name" value="ETS"/>
    <property type="match status" value="1"/>
</dbReference>
<dbReference type="OMA" id="PIKRMHR"/>
<dbReference type="PRINTS" id="PR00454">
    <property type="entry name" value="ETSDOMAIN"/>
</dbReference>
<dbReference type="PROSITE" id="PS00346">
    <property type="entry name" value="ETS_DOMAIN_2"/>
    <property type="match status" value="1"/>
</dbReference>
<dbReference type="Gene3D" id="1.10.10.10">
    <property type="entry name" value="Winged helix-like DNA-binding domain superfamily/Winged helix DNA-binding domain"/>
    <property type="match status" value="1"/>
</dbReference>
<dbReference type="OrthoDB" id="10067219at2759"/>
<organism evidence="10 11">
    <name type="scientific">Patiria miniata</name>
    <name type="common">Bat star</name>
    <name type="synonym">Asterina miniata</name>
    <dbReference type="NCBI Taxonomy" id="46514"/>
    <lineage>
        <taxon>Eukaryota</taxon>
        <taxon>Metazoa</taxon>
        <taxon>Echinodermata</taxon>
        <taxon>Eleutherozoa</taxon>
        <taxon>Asterozoa</taxon>
        <taxon>Asteroidea</taxon>
        <taxon>Valvatacea</taxon>
        <taxon>Valvatida</taxon>
        <taxon>Asterinidae</taxon>
        <taxon>Patiria</taxon>
    </lineage>
</organism>
<reference evidence="10" key="1">
    <citation type="submission" date="2022-11" db="UniProtKB">
        <authorList>
            <consortium name="EnsemblMetazoa"/>
        </authorList>
    </citation>
    <scope>IDENTIFICATION</scope>
</reference>
<keyword evidence="11" id="KW-1185">Reference proteome</keyword>
<dbReference type="Proteomes" id="UP000887568">
    <property type="component" value="Unplaced"/>
</dbReference>
<dbReference type="Gene3D" id="3.10.20.90">
    <property type="entry name" value="Phosphatidylinositol 3-kinase Catalytic Subunit, Chain A, domain 1"/>
    <property type="match status" value="1"/>
</dbReference>
<dbReference type="InterPro" id="IPR003118">
    <property type="entry name" value="Pointed_dom"/>
</dbReference>
<dbReference type="RefSeq" id="XP_038065629.1">
    <property type="nucleotide sequence ID" value="XM_038209701.1"/>
</dbReference>
<dbReference type="SUPFAM" id="SSF46785">
    <property type="entry name" value="Winged helix' DNA-binding domain"/>
    <property type="match status" value="1"/>
</dbReference>
<evidence type="ECO:0000256" key="7">
    <source>
        <dbReference type="SAM" id="MobiDB-lite"/>
    </source>
</evidence>
<dbReference type="GeneID" id="119735778"/>
<dbReference type="GO" id="GO:0030154">
    <property type="term" value="P:cell differentiation"/>
    <property type="evidence" value="ECO:0007669"/>
    <property type="project" value="TreeGrafter"/>
</dbReference>
<evidence type="ECO:0000259" key="9">
    <source>
        <dbReference type="PROSITE" id="PS51433"/>
    </source>
</evidence>
<proteinExistence type="inferred from homology"/>
<dbReference type="AlphaFoldDB" id="A0A914AQB4"/>
<feature type="compositionally biased region" description="Low complexity" evidence="7">
    <location>
        <begin position="48"/>
        <end position="57"/>
    </location>
</feature>
<dbReference type="SMART" id="SM00413">
    <property type="entry name" value="ETS"/>
    <property type="match status" value="1"/>
</dbReference>
<dbReference type="InterPro" id="IPR046328">
    <property type="entry name" value="ETS_fam"/>
</dbReference>
<dbReference type="Pfam" id="PF00178">
    <property type="entry name" value="Ets"/>
    <property type="match status" value="1"/>
</dbReference>
<dbReference type="InterPro" id="IPR013761">
    <property type="entry name" value="SAM/pointed_sf"/>
</dbReference>
<protein>
    <recommendedName>
        <fullName evidence="12">GA-binding protein alpha chain</fullName>
    </recommendedName>
</protein>
<dbReference type="GO" id="GO:0000981">
    <property type="term" value="F:DNA-binding transcription factor activity, RNA polymerase II-specific"/>
    <property type="evidence" value="ECO:0007669"/>
    <property type="project" value="TreeGrafter"/>
</dbReference>
<feature type="domain" description="ETS" evidence="8">
    <location>
        <begin position="286"/>
        <end position="366"/>
    </location>
</feature>
<accession>A0A914AQB4</accession>
<dbReference type="InterPro" id="IPR000418">
    <property type="entry name" value="Ets_dom"/>
</dbReference>
<dbReference type="PROSITE" id="PS51433">
    <property type="entry name" value="PNT"/>
    <property type="match status" value="1"/>
</dbReference>
<name>A0A914AQB4_PATMI</name>
<dbReference type="GO" id="GO:0043565">
    <property type="term" value="F:sequence-specific DNA binding"/>
    <property type="evidence" value="ECO:0007669"/>
    <property type="project" value="InterPro"/>
</dbReference>
<dbReference type="PROSITE" id="PS50061">
    <property type="entry name" value="ETS_DOMAIN_3"/>
    <property type="match status" value="1"/>
</dbReference>
<comment type="similarity">
    <text evidence="2 6">Belongs to the ETS family.</text>
</comment>
<keyword evidence="4 6" id="KW-0238">DNA-binding</keyword>
<dbReference type="CTD" id="2551"/>
<feature type="region of interest" description="Disordered" evidence="7">
    <location>
        <begin position="1"/>
        <end position="57"/>
    </location>
</feature>
<sequence>MNMTHVFVGSEMRGWKKTMDHKSKKRKTSQDSPPSQVVFPGSAELPKQSQPQPQPQSQSIIIHMMDIAEPLTSLKKALMQRLQCNLMDHEIYLQNERLMEEDKSLVEQGINAEGILQFSVEVNSSQGMKPRLNIVDVIKPITIEVVDNNPQVTEVPDTSKCRWMVCNSYKEEQERLGIPEEPKNWSKDQTLHWLDWVCQEFKRDHSTLPLHLHIDGHKLCSLTKQEFVSGLPRQLGELMWFHLGLLKKNQDTCGMKVPERDLRITAFGSEDKLNSHGNRTGNNGQIQLWQFLLEMLTDPNMIHCISWVGTQGEFKLLDSELVAQKWGERKNKPQMNYEKLSRALRYYYDGDMIAKVHGKRFVYKFVCDLKHLLGYSAEELSARVTQCSKSKAKMLPIPRNPSDPDSQKYFIEKVMTGLYAKP</sequence>
<keyword evidence="3" id="KW-0597">Phosphoprotein</keyword>
<dbReference type="Pfam" id="PF11620">
    <property type="entry name" value="GABP-alpha"/>
    <property type="match status" value="1"/>
</dbReference>
<dbReference type="Gene3D" id="1.10.150.50">
    <property type="entry name" value="Transcription Factor, Ets-1"/>
    <property type="match status" value="1"/>
</dbReference>
<comment type="subcellular location">
    <subcellularLocation>
        <location evidence="1 6">Nucleus</location>
    </subcellularLocation>
</comment>